<dbReference type="SUPFAM" id="SSF52166">
    <property type="entry name" value="Ribosomal protein L4"/>
    <property type="match status" value="1"/>
</dbReference>
<evidence type="ECO:0000313" key="7">
    <source>
        <dbReference type="Proteomes" id="UP000027361"/>
    </source>
</evidence>
<feature type="region of interest" description="Disordered" evidence="5">
    <location>
        <begin position="51"/>
        <end position="106"/>
    </location>
</feature>
<dbReference type="HOGENOM" id="CLU_041575_1_0_1"/>
<gene>
    <name evidence="6" type="ORF">K437DRAFT_254558</name>
</gene>
<feature type="compositionally biased region" description="Basic and acidic residues" evidence="5">
    <location>
        <begin position="471"/>
        <end position="482"/>
    </location>
</feature>
<organism evidence="6 7">
    <name type="scientific">Tilletiaria anomala (strain ATCC 24038 / CBS 436.72 / UBC 951)</name>
    <dbReference type="NCBI Taxonomy" id="1037660"/>
    <lineage>
        <taxon>Eukaryota</taxon>
        <taxon>Fungi</taxon>
        <taxon>Dikarya</taxon>
        <taxon>Basidiomycota</taxon>
        <taxon>Ustilaginomycotina</taxon>
        <taxon>Exobasidiomycetes</taxon>
        <taxon>Georgefischeriales</taxon>
        <taxon>Tilletiariaceae</taxon>
        <taxon>Tilletiaria</taxon>
    </lineage>
</organism>
<dbReference type="GO" id="GO:0005840">
    <property type="term" value="C:ribosome"/>
    <property type="evidence" value="ECO:0007669"/>
    <property type="project" value="UniProtKB-KW"/>
</dbReference>
<dbReference type="AlphaFoldDB" id="A0A066WDZ0"/>
<evidence type="ECO:0000256" key="4">
    <source>
        <dbReference type="ARBA" id="ARBA00040565"/>
    </source>
</evidence>
<keyword evidence="2 6" id="KW-0689">Ribosomal protein</keyword>
<evidence type="ECO:0000256" key="1">
    <source>
        <dbReference type="ARBA" id="ARBA00010528"/>
    </source>
</evidence>
<evidence type="ECO:0000256" key="5">
    <source>
        <dbReference type="SAM" id="MobiDB-lite"/>
    </source>
</evidence>
<dbReference type="InParanoid" id="A0A066WDZ0"/>
<dbReference type="Proteomes" id="UP000027361">
    <property type="component" value="Unassembled WGS sequence"/>
</dbReference>
<comment type="similarity">
    <text evidence="1">Belongs to the universal ribosomal protein uL4 family.</text>
</comment>
<evidence type="ECO:0000256" key="3">
    <source>
        <dbReference type="ARBA" id="ARBA00023274"/>
    </source>
</evidence>
<dbReference type="NCBIfam" id="TIGR03953">
    <property type="entry name" value="rplD_bact"/>
    <property type="match status" value="1"/>
</dbReference>
<feature type="compositionally biased region" description="Low complexity" evidence="5">
    <location>
        <begin position="84"/>
        <end position="98"/>
    </location>
</feature>
<dbReference type="EMBL" id="JMSN01000013">
    <property type="protein sequence ID" value="KDN52172.1"/>
    <property type="molecule type" value="Genomic_DNA"/>
</dbReference>
<dbReference type="PANTHER" id="PTHR10746">
    <property type="entry name" value="50S RIBOSOMAL PROTEIN L4"/>
    <property type="match status" value="1"/>
</dbReference>
<dbReference type="InterPro" id="IPR023574">
    <property type="entry name" value="Ribosomal_uL4_dom_sf"/>
</dbReference>
<dbReference type="GO" id="GO:0006412">
    <property type="term" value="P:translation"/>
    <property type="evidence" value="ECO:0007669"/>
    <property type="project" value="InterPro"/>
</dbReference>
<keyword evidence="3" id="KW-0687">Ribonucleoprotein</keyword>
<dbReference type="OrthoDB" id="275876at2759"/>
<feature type="region of interest" description="Disordered" evidence="5">
    <location>
        <begin position="438"/>
        <end position="482"/>
    </location>
</feature>
<dbReference type="GO" id="GO:1990904">
    <property type="term" value="C:ribonucleoprotein complex"/>
    <property type="evidence" value="ECO:0007669"/>
    <property type="project" value="UniProtKB-KW"/>
</dbReference>
<dbReference type="GeneID" id="25263904"/>
<name>A0A066WDZ0_TILAU</name>
<feature type="compositionally biased region" description="Acidic residues" evidence="5">
    <location>
        <begin position="438"/>
        <end position="466"/>
    </location>
</feature>
<dbReference type="InterPro" id="IPR013005">
    <property type="entry name" value="Ribosomal_uL4-like"/>
</dbReference>
<dbReference type="Pfam" id="PF00573">
    <property type="entry name" value="Ribosomal_L4"/>
    <property type="match status" value="1"/>
</dbReference>
<protein>
    <recommendedName>
        <fullName evidence="4">Large ribosomal subunit protein uL4m</fullName>
    </recommendedName>
</protein>
<sequence>MASNLVRSFAVRSVAAGGTSSGVLRSSSLATSSRVQLQHFLAAAEQYTASDAPSRALSRAGASQKRCIHGSQPLDPFGPSTTTSALPPNLSAPSPSASHQNADTMDTTPSEALDALASSEDHVHVRLSWLHPATKALPIDAPYTTSQLHNLPSLVHAGAQHLSTTKAYVPLSSHVFGTTPRRDVLHAAVVYYLDGLRSGTASTKTRGEVAGSRRKVRPQKGSGKARLGRRNNPLLRGGGVIHGPKPRSHATSLPRQVRELALRSALSAKWLQGDLIVVPTMHWDAPPSTTGSLRRILQAKQWDDALFLTAPREPQSALELRRNSSSTRPSAADPFYMPEQLRAHRQQTRNIALALGNIPKVELIELQELTKEAHLAARKPEQLKKPGELHAYEVLHRKKLILDLGAVEWLEEKLGGAVFHLKEDFDDDWEDALWGESAEEGQEGELEEAAEELSEEEAQQLEEDDLAAQKLVDENLEPKRSA</sequence>
<dbReference type="RefSeq" id="XP_013245019.1">
    <property type="nucleotide sequence ID" value="XM_013389565.1"/>
</dbReference>
<dbReference type="InterPro" id="IPR002136">
    <property type="entry name" value="Ribosomal_uL4"/>
</dbReference>
<dbReference type="STRING" id="1037660.A0A066WDZ0"/>
<dbReference type="GO" id="GO:0003735">
    <property type="term" value="F:structural constituent of ribosome"/>
    <property type="evidence" value="ECO:0007669"/>
    <property type="project" value="InterPro"/>
</dbReference>
<dbReference type="Gene3D" id="3.40.1370.10">
    <property type="match status" value="1"/>
</dbReference>
<keyword evidence="7" id="KW-1185">Reference proteome</keyword>
<evidence type="ECO:0000313" key="6">
    <source>
        <dbReference type="EMBL" id="KDN52172.1"/>
    </source>
</evidence>
<proteinExistence type="inferred from homology"/>
<comment type="caution">
    <text evidence="6">The sequence shown here is derived from an EMBL/GenBank/DDBJ whole genome shotgun (WGS) entry which is preliminary data.</text>
</comment>
<evidence type="ECO:0000256" key="2">
    <source>
        <dbReference type="ARBA" id="ARBA00022980"/>
    </source>
</evidence>
<accession>A0A066WDZ0</accession>
<reference evidence="6 7" key="1">
    <citation type="submission" date="2014-05" db="EMBL/GenBank/DDBJ databases">
        <title>Draft genome sequence of a rare smut relative, Tilletiaria anomala UBC 951.</title>
        <authorList>
            <consortium name="DOE Joint Genome Institute"/>
            <person name="Toome M."/>
            <person name="Kuo A."/>
            <person name="Henrissat B."/>
            <person name="Lipzen A."/>
            <person name="Tritt A."/>
            <person name="Yoshinaga Y."/>
            <person name="Zane M."/>
            <person name="Barry K."/>
            <person name="Grigoriev I.V."/>
            <person name="Spatafora J.W."/>
            <person name="Aimea M.C."/>
        </authorList>
    </citation>
    <scope>NUCLEOTIDE SEQUENCE [LARGE SCALE GENOMIC DNA]</scope>
    <source>
        <strain evidence="6 7">UBC 951</strain>
    </source>
</reference>
<dbReference type="PANTHER" id="PTHR10746:SF6">
    <property type="entry name" value="LARGE RIBOSOMAL SUBUNIT PROTEIN UL4M"/>
    <property type="match status" value="1"/>
</dbReference>
<feature type="region of interest" description="Disordered" evidence="5">
    <location>
        <begin position="201"/>
        <end position="252"/>
    </location>
</feature>